<organism evidence="1 2">
    <name type="scientific">Candidatus Beckwithbacteria bacterium CG_4_10_14_0_2_um_filter_47_25</name>
    <dbReference type="NCBI Taxonomy" id="1974493"/>
    <lineage>
        <taxon>Bacteria</taxon>
        <taxon>Candidatus Beckwithiibacteriota</taxon>
    </lineage>
</organism>
<dbReference type="EMBL" id="PFQG01000152">
    <property type="protein sequence ID" value="PJA21575.1"/>
    <property type="molecule type" value="Genomic_DNA"/>
</dbReference>
<dbReference type="Proteomes" id="UP000228627">
    <property type="component" value="Unassembled WGS sequence"/>
</dbReference>
<proteinExistence type="predicted"/>
<name>A0A2M7W5G9_9BACT</name>
<evidence type="ECO:0000313" key="2">
    <source>
        <dbReference type="Proteomes" id="UP000228627"/>
    </source>
</evidence>
<dbReference type="AlphaFoldDB" id="A0A2M7W5G9"/>
<gene>
    <name evidence="1" type="ORF">COX59_04005</name>
</gene>
<sequence length="93" mass="11039">MPEYYWDESKNSLLQQTRNIGFEDVVSAIKSKGVLADITHPNQERYPGQHILVIKINNYVYAVPYVPSKDSWFLKTIYPNRKYNKKYLIKEQI</sequence>
<protein>
    <submittedName>
        <fullName evidence="1">Toxin</fullName>
    </submittedName>
</protein>
<comment type="caution">
    <text evidence="1">The sequence shown here is derived from an EMBL/GenBank/DDBJ whole genome shotgun (WGS) entry which is preliminary data.</text>
</comment>
<accession>A0A2M7W5G9</accession>
<evidence type="ECO:0000313" key="1">
    <source>
        <dbReference type="EMBL" id="PJA21575.1"/>
    </source>
</evidence>
<reference evidence="2" key="1">
    <citation type="submission" date="2017-09" db="EMBL/GenBank/DDBJ databases">
        <title>Depth-based differentiation of microbial function through sediment-hosted aquifers and enrichment of novel symbionts in the deep terrestrial subsurface.</title>
        <authorList>
            <person name="Probst A.J."/>
            <person name="Ladd B."/>
            <person name="Jarett J.K."/>
            <person name="Geller-Mcgrath D.E."/>
            <person name="Sieber C.M.K."/>
            <person name="Emerson J.B."/>
            <person name="Anantharaman K."/>
            <person name="Thomas B.C."/>
            <person name="Malmstrom R."/>
            <person name="Stieglmeier M."/>
            <person name="Klingl A."/>
            <person name="Woyke T."/>
            <person name="Ryan C.M."/>
            <person name="Banfield J.F."/>
        </authorList>
    </citation>
    <scope>NUCLEOTIDE SEQUENCE [LARGE SCALE GENOMIC DNA]</scope>
</reference>